<accession>A0AAE3YND6</accession>
<evidence type="ECO:0000313" key="2">
    <source>
        <dbReference type="Proteomes" id="UP001183643"/>
    </source>
</evidence>
<dbReference type="RefSeq" id="WP_310366291.1">
    <property type="nucleotide sequence ID" value="NZ_JAVDYB010000001.1"/>
</dbReference>
<dbReference type="Gene3D" id="2.30.110.10">
    <property type="entry name" value="Electron Transport, Fmn-binding Protein, Chain A"/>
    <property type="match status" value="1"/>
</dbReference>
<reference evidence="1" key="1">
    <citation type="submission" date="2023-07" db="EMBL/GenBank/DDBJ databases">
        <title>Sequencing the genomes of 1000 actinobacteria strains.</title>
        <authorList>
            <person name="Klenk H.-P."/>
        </authorList>
    </citation>
    <scope>NUCLEOTIDE SEQUENCE</scope>
    <source>
        <strain evidence="1">DSM 44707</strain>
    </source>
</reference>
<dbReference type="Proteomes" id="UP001183643">
    <property type="component" value="Unassembled WGS sequence"/>
</dbReference>
<dbReference type="EMBL" id="JAVDYB010000001">
    <property type="protein sequence ID" value="MDR7275388.1"/>
    <property type="molecule type" value="Genomic_DNA"/>
</dbReference>
<comment type="caution">
    <text evidence="1">The sequence shown here is derived from an EMBL/GenBank/DDBJ whole genome shotgun (WGS) entry which is preliminary data.</text>
</comment>
<dbReference type="InterPro" id="IPR012349">
    <property type="entry name" value="Split_barrel_FMN-bd"/>
</dbReference>
<evidence type="ECO:0000313" key="1">
    <source>
        <dbReference type="EMBL" id="MDR7275388.1"/>
    </source>
</evidence>
<evidence type="ECO:0008006" key="3">
    <source>
        <dbReference type="Google" id="ProtNLM"/>
    </source>
</evidence>
<proteinExistence type="predicted"/>
<protein>
    <recommendedName>
        <fullName evidence="3">DUF385 domain-containing protein</fullName>
    </recommendedName>
</protein>
<organism evidence="1 2">
    <name type="scientific">Catenuloplanes atrovinosus</name>
    <dbReference type="NCBI Taxonomy" id="137266"/>
    <lineage>
        <taxon>Bacteria</taxon>
        <taxon>Bacillati</taxon>
        <taxon>Actinomycetota</taxon>
        <taxon>Actinomycetes</taxon>
        <taxon>Micromonosporales</taxon>
        <taxon>Micromonosporaceae</taxon>
        <taxon>Catenuloplanes</taxon>
    </lineage>
</organism>
<dbReference type="AlphaFoldDB" id="A0AAE3YND6"/>
<keyword evidence="2" id="KW-1185">Reference proteome</keyword>
<name>A0AAE3YND6_9ACTN</name>
<sequence length="130" mass="14239">MNHAARAIVHHVNSCAVALQDSPRLGPLVRRRMTVVSYVGRRSGRAFSTPVAYVRTPDGVRINVAIPDTKRWWRNFTGAGGPLTVRLDGFDRPGHATAVRLNDRRAVVTVRFTGGRDDVAGGWPGRIRGS</sequence>
<gene>
    <name evidence="1" type="ORF">J2S41_002166</name>
</gene>